<evidence type="ECO:0000256" key="1">
    <source>
        <dbReference type="SAM" id="MobiDB-lite"/>
    </source>
</evidence>
<organism evidence="3 4">
    <name type="scientific">Sphingomonas abietis</name>
    <dbReference type="NCBI Taxonomy" id="3012344"/>
    <lineage>
        <taxon>Bacteria</taxon>
        <taxon>Pseudomonadati</taxon>
        <taxon>Pseudomonadota</taxon>
        <taxon>Alphaproteobacteria</taxon>
        <taxon>Sphingomonadales</taxon>
        <taxon>Sphingomonadaceae</taxon>
        <taxon>Sphingomonas</taxon>
    </lineage>
</organism>
<proteinExistence type="predicted"/>
<feature type="region of interest" description="Disordered" evidence="1">
    <location>
        <begin position="185"/>
        <end position="205"/>
    </location>
</feature>
<evidence type="ECO:0000313" key="4">
    <source>
        <dbReference type="Proteomes" id="UP001210865"/>
    </source>
</evidence>
<reference evidence="3 4" key="1">
    <citation type="submission" date="2022-12" db="EMBL/GenBank/DDBJ databases">
        <title>Sphingomonas abieness sp. nov., an endophytic bacterium isolated from Abies koreana.</title>
        <authorList>
            <person name="Jiang L."/>
            <person name="Lee J."/>
        </authorList>
    </citation>
    <scope>NUCLEOTIDE SEQUENCE [LARGE SCALE GENOMIC DNA]</scope>
    <source>
        <strain evidence="4">PAMB 00755</strain>
    </source>
</reference>
<evidence type="ECO:0000256" key="2">
    <source>
        <dbReference type="SAM" id="SignalP"/>
    </source>
</evidence>
<name>A0ABY7NRN5_9SPHN</name>
<dbReference type="Pfam" id="PF03938">
    <property type="entry name" value="OmpH"/>
    <property type="match status" value="1"/>
</dbReference>
<accession>A0ABY7NRN5</accession>
<sequence>MTKMFKSAMLAATAAVSFTAVPAFAADTAGGTLVVDFDQVFQNSAAGKSASSQISAKYQPIGTQRKAAFDSAVAAYNAQVEAVKKATKPGTQPQGTPALQAAGQRVQQAQDSAEQLNQEVNQVVSYVRSQIVDHARPVAEQIRGEKKAAVVISKDSALASDPANDITATLIQRLDTSFPTASIVLPQQSAGQAPAASNPQAPQGR</sequence>
<feature type="compositionally biased region" description="Low complexity" evidence="1">
    <location>
        <begin position="186"/>
        <end position="205"/>
    </location>
</feature>
<dbReference type="Proteomes" id="UP001210865">
    <property type="component" value="Chromosome"/>
</dbReference>
<dbReference type="SUPFAM" id="SSF111384">
    <property type="entry name" value="OmpH-like"/>
    <property type="match status" value="1"/>
</dbReference>
<dbReference type="RefSeq" id="WP_270078818.1">
    <property type="nucleotide sequence ID" value="NZ_CP115174.1"/>
</dbReference>
<dbReference type="InterPro" id="IPR005632">
    <property type="entry name" value="Chaperone_Skp"/>
</dbReference>
<protein>
    <submittedName>
        <fullName evidence="3">OmpH family outer membrane protein</fullName>
    </submittedName>
</protein>
<gene>
    <name evidence="3" type="ORF">PBT88_08830</name>
</gene>
<evidence type="ECO:0000313" key="3">
    <source>
        <dbReference type="EMBL" id="WBO24189.1"/>
    </source>
</evidence>
<dbReference type="SMART" id="SM00935">
    <property type="entry name" value="OmpH"/>
    <property type="match status" value="1"/>
</dbReference>
<dbReference type="InterPro" id="IPR024930">
    <property type="entry name" value="Skp_dom_sf"/>
</dbReference>
<dbReference type="EMBL" id="CP115174">
    <property type="protein sequence ID" value="WBO24189.1"/>
    <property type="molecule type" value="Genomic_DNA"/>
</dbReference>
<feature type="signal peptide" evidence="2">
    <location>
        <begin position="1"/>
        <end position="25"/>
    </location>
</feature>
<feature type="chain" id="PRO_5047548883" evidence="2">
    <location>
        <begin position="26"/>
        <end position="205"/>
    </location>
</feature>
<dbReference type="Gene3D" id="3.30.910.20">
    <property type="entry name" value="Skp domain"/>
    <property type="match status" value="1"/>
</dbReference>
<keyword evidence="4" id="KW-1185">Reference proteome</keyword>
<keyword evidence="2" id="KW-0732">Signal</keyword>